<comment type="subcellular location">
    <subcellularLocation>
        <location evidence="1">Secreted</location>
    </subcellularLocation>
</comment>
<dbReference type="PRINTS" id="PR00313">
    <property type="entry name" value="CABNDNGRPT"/>
</dbReference>
<organism evidence="3 4">
    <name type="scientific">Actibacterium lipolyticum</name>
    <dbReference type="NCBI Taxonomy" id="1524263"/>
    <lineage>
        <taxon>Bacteria</taxon>
        <taxon>Pseudomonadati</taxon>
        <taxon>Pseudomonadota</taxon>
        <taxon>Alphaproteobacteria</taxon>
        <taxon>Rhodobacterales</taxon>
        <taxon>Roseobacteraceae</taxon>
        <taxon>Actibacterium</taxon>
    </lineage>
</organism>
<accession>A0A238JQ00</accession>
<dbReference type="RefSeq" id="WP_093966054.1">
    <property type="nucleotide sequence ID" value="NZ_FXYE01000001.1"/>
</dbReference>
<dbReference type="SUPFAM" id="SSF51120">
    <property type="entry name" value="beta-Roll"/>
    <property type="match status" value="2"/>
</dbReference>
<evidence type="ECO:0000256" key="2">
    <source>
        <dbReference type="ARBA" id="ARBA00022525"/>
    </source>
</evidence>
<keyword evidence="2" id="KW-0964">Secreted</keyword>
<dbReference type="InterPro" id="IPR001343">
    <property type="entry name" value="Hemolysn_Ca-bd"/>
</dbReference>
<protein>
    <submittedName>
        <fullName evidence="3">Hemolysin, chromosomal</fullName>
    </submittedName>
</protein>
<dbReference type="Gene3D" id="2.150.10.10">
    <property type="entry name" value="Serralysin-like metalloprotease, C-terminal"/>
    <property type="match status" value="2"/>
</dbReference>
<reference evidence="3" key="1">
    <citation type="submission" date="2017-05" db="EMBL/GenBank/DDBJ databases">
        <authorList>
            <person name="Song R."/>
            <person name="Chenine A.L."/>
            <person name="Ruprecht R.M."/>
        </authorList>
    </citation>
    <scope>NUCLEOTIDE SEQUENCE [LARGE SCALE GENOMIC DNA]</scope>
    <source>
        <strain evidence="3">CECT 8621</strain>
    </source>
</reference>
<name>A0A238JQ00_9RHOB</name>
<dbReference type="OrthoDB" id="7836342at2"/>
<dbReference type="PANTHER" id="PTHR38340:SF1">
    <property type="entry name" value="S-LAYER PROTEIN"/>
    <property type="match status" value="1"/>
</dbReference>
<proteinExistence type="predicted"/>
<dbReference type="InterPro" id="IPR050557">
    <property type="entry name" value="RTX_toxin/Mannuronan_C5-epim"/>
</dbReference>
<sequence length="568" mass="58829">MTTATSYLSNVNQVQNDINAISSFSEGFDIALSASETVLALPGKIEQKLRSGADTLNLPSAVVTALSFAPFGIGTAIKTLDNIAGETADVIEEQADIMGALDDAWAQPRNLVDIAQAGNDVAGNGLSALGTVNAIRLDEAGLLVESLGDQEIHSGSQLATRLESYSLSANSWFMVRDTLLAPLQAALTAFEAAIDSVENLVPDLSLLDDTFDTISDVFQPLADAAAALEDALCVVFTITPAIVIPPIVVPPVVVFGVTITPGFTIPGYTIPAVVVDVCSILDDIGNAVGVVQDFVENTINSILNALGFDLFGAIDDLKDLLLSPLDPVFDAIDALLDTFQPVLDALDAAMNEVTTQLANIIASIEDVVDQGSLFANTIIGDEAPNLIDFADTLIGTDGEDGIYGLEGDDDISGGGGSDFLFGGNGNDTLSGGAGNDEMFGGEGNDIVFAGFGNNLLDGGAGDDLLIGQNGSDILIGGSGKDFLIGGGGSDEFIFGAGGGTDLLIGFEDDVDELQIDQDMLSGVMTAAELIDEYAVTFNGHTILRFDEERIVLVGVANANDLVDDLVFV</sequence>
<keyword evidence="4" id="KW-1185">Reference proteome</keyword>
<dbReference type="PROSITE" id="PS00330">
    <property type="entry name" value="HEMOLYSIN_CALCIUM"/>
    <property type="match status" value="2"/>
</dbReference>
<dbReference type="GO" id="GO:0005576">
    <property type="term" value="C:extracellular region"/>
    <property type="evidence" value="ECO:0007669"/>
    <property type="project" value="UniProtKB-SubCell"/>
</dbReference>
<dbReference type="InterPro" id="IPR011049">
    <property type="entry name" value="Serralysin-like_metalloprot_C"/>
</dbReference>
<dbReference type="Proteomes" id="UP000202922">
    <property type="component" value="Unassembled WGS sequence"/>
</dbReference>
<dbReference type="AlphaFoldDB" id="A0A238JQ00"/>
<evidence type="ECO:0000313" key="3">
    <source>
        <dbReference type="EMBL" id="SMX32615.1"/>
    </source>
</evidence>
<dbReference type="EMBL" id="FXYE01000001">
    <property type="protein sequence ID" value="SMX32615.1"/>
    <property type="molecule type" value="Genomic_DNA"/>
</dbReference>
<dbReference type="Pfam" id="PF00353">
    <property type="entry name" value="HemolysinCabind"/>
    <property type="match status" value="3"/>
</dbReference>
<evidence type="ECO:0000313" key="4">
    <source>
        <dbReference type="Proteomes" id="UP000202922"/>
    </source>
</evidence>
<gene>
    <name evidence="3" type="primary">hlyA_1</name>
    <name evidence="3" type="ORF">COL8621_00860</name>
</gene>
<dbReference type="GO" id="GO:0005509">
    <property type="term" value="F:calcium ion binding"/>
    <property type="evidence" value="ECO:0007669"/>
    <property type="project" value="InterPro"/>
</dbReference>
<dbReference type="InterPro" id="IPR018511">
    <property type="entry name" value="Hemolysin-typ_Ca-bd_CS"/>
</dbReference>
<evidence type="ECO:0000256" key="1">
    <source>
        <dbReference type="ARBA" id="ARBA00004613"/>
    </source>
</evidence>
<dbReference type="PANTHER" id="PTHR38340">
    <property type="entry name" value="S-LAYER PROTEIN"/>
    <property type="match status" value="1"/>
</dbReference>